<dbReference type="AlphaFoldDB" id="A0A5R8WHN5"/>
<dbReference type="Gene3D" id="3.40.50.12370">
    <property type="match status" value="1"/>
</dbReference>
<gene>
    <name evidence="2" type="ORF">FDY95_24655</name>
</gene>
<dbReference type="SUPFAM" id="SSF52402">
    <property type="entry name" value="Adenine nucleotide alpha hydrolases-like"/>
    <property type="match status" value="2"/>
</dbReference>
<accession>A0A5R8WHN5</accession>
<keyword evidence="3" id="KW-1185">Reference proteome</keyword>
<protein>
    <recommendedName>
        <fullName evidence="1">UspA domain-containing protein</fullName>
    </recommendedName>
</protein>
<evidence type="ECO:0000259" key="1">
    <source>
        <dbReference type="Pfam" id="PF00582"/>
    </source>
</evidence>
<evidence type="ECO:0000313" key="2">
    <source>
        <dbReference type="EMBL" id="TLM88372.1"/>
    </source>
</evidence>
<organism evidence="2 3">
    <name type="scientific">Hymenobacter jeollabukensis</name>
    <dbReference type="NCBI Taxonomy" id="2025313"/>
    <lineage>
        <taxon>Bacteria</taxon>
        <taxon>Pseudomonadati</taxon>
        <taxon>Bacteroidota</taxon>
        <taxon>Cytophagia</taxon>
        <taxon>Cytophagales</taxon>
        <taxon>Hymenobacteraceae</taxon>
        <taxon>Hymenobacter</taxon>
    </lineage>
</organism>
<sequence>MTTFSVLMNGSAAADNALAYALTLIRHLRSHQQPTELRLLAVLPAAHDAAAAHFPLPPGLSAAQLTARLCTQATELAAQGPCRLTLITRDVATELPQCLHPGAADVLVVGRPSDEDARAAHPLFYLCRLLPNPLLVVPVAFGATTEVPTRLVLDTDGQAVRLPGSVRRVAELLLSLRQDTRVLYLGSGRRAATRLLAQLAPSTVGIHVYTAGEAPPAPATLLARFAEIGLLGDLPHTLHTTYHPSVERGILQLVQACDADLLLFVARQRTLPGEQFEASTSAQLMLHSPIPTLVVPEAAPVRWLRRA</sequence>
<dbReference type="Pfam" id="PF00582">
    <property type="entry name" value="Usp"/>
    <property type="match status" value="1"/>
</dbReference>
<dbReference type="InterPro" id="IPR006016">
    <property type="entry name" value="UspA"/>
</dbReference>
<dbReference type="Gene3D" id="3.40.50.620">
    <property type="entry name" value="HUPs"/>
    <property type="match status" value="1"/>
</dbReference>
<dbReference type="RefSeq" id="WP_138082173.1">
    <property type="nucleotide sequence ID" value="NZ_VAJM01000019.1"/>
</dbReference>
<comment type="caution">
    <text evidence="2">The sequence shown here is derived from an EMBL/GenBank/DDBJ whole genome shotgun (WGS) entry which is preliminary data.</text>
</comment>
<dbReference type="OrthoDB" id="870142at2"/>
<proteinExistence type="predicted"/>
<evidence type="ECO:0000313" key="3">
    <source>
        <dbReference type="Proteomes" id="UP000305517"/>
    </source>
</evidence>
<name>A0A5R8WHN5_9BACT</name>
<dbReference type="InterPro" id="IPR014729">
    <property type="entry name" value="Rossmann-like_a/b/a_fold"/>
</dbReference>
<reference evidence="2 3" key="1">
    <citation type="submission" date="2019-05" db="EMBL/GenBank/DDBJ databases">
        <title>Hymenobacter edaphi sp. nov., isolated from abandoned arsenic-contaminated farmland soil.</title>
        <authorList>
            <person name="Nie L."/>
        </authorList>
    </citation>
    <scope>NUCLEOTIDE SEQUENCE [LARGE SCALE GENOMIC DNA]</scope>
    <source>
        <strain evidence="2 3">1-3-3-8</strain>
    </source>
</reference>
<dbReference type="EMBL" id="VAJM01000019">
    <property type="protein sequence ID" value="TLM88372.1"/>
    <property type="molecule type" value="Genomic_DNA"/>
</dbReference>
<dbReference type="Proteomes" id="UP000305517">
    <property type="component" value="Unassembled WGS sequence"/>
</dbReference>
<feature type="domain" description="UspA" evidence="1">
    <location>
        <begin position="237"/>
        <end position="296"/>
    </location>
</feature>